<name>A0A0F9FMN6_9ZZZZ</name>
<proteinExistence type="predicted"/>
<gene>
    <name evidence="1" type="ORF">LCGC14_2011660</name>
</gene>
<protein>
    <recommendedName>
        <fullName evidence="2">Phage terminase large subunit N-terminal domain-containing protein</fullName>
    </recommendedName>
</protein>
<feature type="non-terminal residue" evidence="1">
    <location>
        <position position="387"/>
    </location>
</feature>
<comment type="caution">
    <text evidence="1">The sequence shown here is derived from an EMBL/GenBank/DDBJ whole genome shotgun (WGS) entry which is preliminary data.</text>
</comment>
<organism evidence="1">
    <name type="scientific">marine sediment metagenome</name>
    <dbReference type="NCBI Taxonomy" id="412755"/>
    <lineage>
        <taxon>unclassified sequences</taxon>
        <taxon>metagenomes</taxon>
        <taxon>ecological metagenomes</taxon>
    </lineage>
</organism>
<dbReference type="EMBL" id="LAZR01023074">
    <property type="protein sequence ID" value="KKL79751.1"/>
    <property type="molecule type" value="Genomic_DNA"/>
</dbReference>
<reference evidence="1" key="1">
    <citation type="journal article" date="2015" name="Nature">
        <title>Complex archaea that bridge the gap between prokaryotes and eukaryotes.</title>
        <authorList>
            <person name="Spang A."/>
            <person name="Saw J.H."/>
            <person name="Jorgensen S.L."/>
            <person name="Zaremba-Niedzwiedzka K."/>
            <person name="Martijn J."/>
            <person name="Lind A.E."/>
            <person name="van Eijk R."/>
            <person name="Schleper C."/>
            <person name="Guy L."/>
            <person name="Ettema T.J."/>
        </authorList>
    </citation>
    <scope>NUCLEOTIDE SEQUENCE</scope>
</reference>
<dbReference type="Gene3D" id="3.40.50.300">
    <property type="entry name" value="P-loop containing nucleotide triphosphate hydrolases"/>
    <property type="match status" value="1"/>
</dbReference>
<dbReference type="AlphaFoldDB" id="A0A0F9FMN6"/>
<evidence type="ECO:0000313" key="1">
    <source>
        <dbReference type="EMBL" id="KKL79751.1"/>
    </source>
</evidence>
<sequence>MPSTEKVRKSELTQALDSFLDDKRSDGTEDVGFLTILEFVDRYKLLPGGLYPVQKFIFKLYYNLPLDDFIPEKKGDRIKVSRDFRNEDAREMSEVEYLRHLYSQGRCNIKEQDEKERRELILVLGRRSGKSLLSSIVAAYELYRLLRRGDPQAYYGMPSSSEIRVLCVANDKDQAEIVFDEMGGHVTRVDYFKGSLANETKTFLKFRTKNDVKVFGKEGRSTLTATFKSSIAKGLRGRGLICFILDELAFFIDDGKSSAKKVYKALTPSAKQFSPKDPDDKRIPVGPTEARIVSISSPDAKEGFFYRLYLQSLTNNRASSNMLMIQAPTWEVNPTVSQEDYEIEYAKDPREFATEYGAQFSDRVRGWIENAKDLLDCVIEELRPYLR</sequence>
<dbReference type="InterPro" id="IPR027417">
    <property type="entry name" value="P-loop_NTPase"/>
</dbReference>
<evidence type="ECO:0008006" key="2">
    <source>
        <dbReference type="Google" id="ProtNLM"/>
    </source>
</evidence>
<accession>A0A0F9FMN6</accession>